<dbReference type="PIRSF" id="PIRSF000303">
    <property type="entry name" value="Glutathion_perox"/>
    <property type="match status" value="1"/>
</dbReference>
<evidence type="ECO:0000256" key="3">
    <source>
        <dbReference type="ARBA" id="ARBA00023002"/>
    </source>
</evidence>
<evidence type="ECO:0000256" key="2">
    <source>
        <dbReference type="ARBA" id="ARBA00022559"/>
    </source>
</evidence>
<evidence type="ECO:0000313" key="6">
    <source>
        <dbReference type="EMBL" id="KRR16271.1"/>
    </source>
</evidence>
<dbReference type="GO" id="GO:0034599">
    <property type="term" value="P:cellular response to oxidative stress"/>
    <property type="evidence" value="ECO:0007669"/>
    <property type="project" value="TreeGrafter"/>
</dbReference>
<dbReference type="CDD" id="cd00340">
    <property type="entry name" value="GSH_Peroxidase"/>
    <property type="match status" value="1"/>
</dbReference>
<evidence type="ECO:0000256" key="1">
    <source>
        <dbReference type="ARBA" id="ARBA00006926"/>
    </source>
</evidence>
<accession>A0A0R3MEC9</accession>
<dbReference type="GO" id="GO:0004601">
    <property type="term" value="F:peroxidase activity"/>
    <property type="evidence" value="ECO:0007669"/>
    <property type="project" value="UniProtKB-KW"/>
</dbReference>
<dbReference type="PRINTS" id="PR01011">
    <property type="entry name" value="GLUTPROXDASE"/>
</dbReference>
<proteinExistence type="inferred from homology"/>
<dbReference type="EMBL" id="LLYB01000128">
    <property type="protein sequence ID" value="KRR16271.1"/>
    <property type="molecule type" value="Genomic_DNA"/>
</dbReference>
<dbReference type="InterPro" id="IPR029759">
    <property type="entry name" value="GPX_AS"/>
</dbReference>
<dbReference type="SUPFAM" id="SSF52833">
    <property type="entry name" value="Thioredoxin-like"/>
    <property type="match status" value="1"/>
</dbReference>
<name>A0A0R3MEC9_9BRAD</name>
<organism evidence="6 7">
    <name type="scientific">Bradyrhizobium lablabi</name>
    <dbReference type="NCBI Taxonomy" id="722472"/>
    <lineage>
        <taxon>Bacteria</taxon>
        <taxon>Pseudomonadati</taxon>
        <taxon>Pseudomonadota</taxon>
        <taxon>Alphaproteobacteria</taxon>
        <taxon>Hyphomicrobiales</taxon>
        <taxon>Nitrobacteraceae</taxon>
        <taxon>Bradyrhizobium</taxon>
    </lineage>
</organism>
<dbReference type="OrthoDB" id="9785502at2"/>
<dbReference type="AlphaFoldDB" id="A0A0R3MEC9"/>
<dbReference type="STRING" id="722472.SAMN05444321_5873"/>
<keyword evidence="2 5" id="KW-0575">Peroxidase</keyword>
<keyword evidence="3 5" id="KW-0560">Oxidoreductase</keyword>
<dbReference type="PROSITE" id="PS51355">
    <property type="entry name" value="GLUTATHIONE_PEROXID_3"/>
    <property type="match status" value="1"/>
</dbReference>
<reference evidence="6 7" key="1">
    <citation type="submission" date="2014-03" db="EMBL/GenBank/DDBJ databases">
        <title>Bradyrhizobium valentinum sp. nov., isolated from effective nodules of Lupinus mariae-josephae, a lupine endemic of basic-lime soils in Eastern Spain.</title>
        <authorList>
            <person name="Duran D."/>
            <person name="Rey L."/>
            <person name="Navarro A."/>
            <person name="Busquets A."/>
            <person name="Imperial J."/>
            <person name="Ruiz-Argueso T."/>
        </authorList>
    </citation>
    <scope>NUCLEOTIDE SEQUENCE [LARGE SCALE GENOMIC DNA]</scope>
    <source>
        <strain evidence="6 7">CCBAU 23086</strain>
    </source>
</reference>
<dbReference type="PANTHER" id="PTHR11592:SF78">
    <property type="entry name" value="GLUTATHIONE PEROXIDASE"/>
    <property type="match status" value="1"/>
</dbReference>
<feature type="active site" evidence="4">
    <location>
        <position position="67"/>
    </location>
</feature>
<comment type="similarity">
    <text evidence="1 5">Belongs to the glutathione peroxidase family.</text>
</comment>
<evidence type="ECO:0000313" key="7">
    <source>
        <dbReference type="Proteomes" id="UP000051660"/>
    </source>
</evidence>
<sequence>MIDRRSVMTAALAAITAAASNRQSLAQTGMSRTTAYAFSFPGLDGGDIKLAEFAGRPILVVNTASLCGYTPQYGGLQELWTEFGERGLMIVGVPSNDFGGQEPGGAAEITATAQNHHVTFPIAAKAVVKGPNAHPFYRWAADARPKDVPRWNFHKYLIGRNGYIADVFPESVEPVDTRVKTAIARALAGS</sequence>
<dbReference type="PANTHER" id="PTHR11592">
    <property type="entry name" value="GLUTATHIONE PEROXIDASE"/>
    <property type="match status" value="1"/>
</dbReference>
<evidence type="ECO:0000256" key="5">
    <source>
        <dbReference type="RuleBase" id="RU000499"/>
    </source>
</evidence>
<dbReference type="Pfam" id="PF00255">
    <property type="entry name" value="GSHPx"/>
    <property type="match status" value="1"/>
</dbReference>
<dbReference type="Proteomes" id="UP000051660">
    <property type="component" value="Unassembled WGS sequence"/>
</dbReference>
<protein>
    <recommendedName>
        <fullName evidence="5">Glutathione peroxidase</fullName>
    </recommendedName>
</protein>
<gene>
    <name evidence="6" type="ORF">CQ14_33115</name>
</gene>
<dbReference type="InterPro" id="IPR000889">
    <property type="entry name" value="Glutathione_peroxidase"/>
</dbReference>
<dbReference type="RefSeq" id="WP_057862845.1">
    <property type="nucleotide sequence ID" value="NZ_LLYB01000128.1"/>
</dbReference>
<dbReference type="PROSITE" id="PS00460">
    <property type="entry name" value="GLUTATHIONE_PEROXID_1"/>
    <property type="match status" value="1"/>
</dbReference>
<comment type="caution">
    <text evidence="6">The sequence shown here is derived from an EMBL/GenBank/DDBJ whole genome shotgun (WGS) entry which is preliminary data.</text>
</comment>
<dbReference type="InterPro" id="IPR036249">
    <property type="entry name" value="Thioredoxin-like_sf"/>
</dbReference>
<evidence type="ECO:0000256" key="4">
    <source>
        <dbReference type="PIRSR" id="PIRSR000303-1"/>
    </source>
</evidence>
<dbReference type="Gene3D" id="3.40.30.10">
    <property type="entry name" value="Glutaredoxin"/>
    <property type="match status" value="1"/>
</dbReference>